<evidence type="ECO:0000313" key="6">
    <source>
        <dbReference type="Proteomes" id="UP000076555"/>
    </source>
</evidence>
<evidence type="ECO:0000256" key="1">
    <source>
        <dbReference type="ARBA" id="ARBA00022980"/>
    </source>
</evidence>
<dbReference type="RefSeq" id="WP_006197647.1">
    <property type="nucleotide sequence ID" value="NZ_CAWMRI010000290.1"/>
</dbReference>
<reference evidence="5 6" key="1">
    <citation type="submission" date="2016-04" db="EMBL/GenBank/DDBJ databases">
        <title>Draft Genome Assembly of the Bloom-forming Cyanobacterium Nodularia spumigena Strain CENA596 in Shrimp Production Ponds.</title>
        <authorList>
            <person name="Popin R.V."/>
            <person name="Rigonato J."/>
            <person name="Abreu V.A."/>
            <person name="Andreote A.P."/>
            <person name="Silveira S.B."/>
            <person name="Odebrecht C."/>
            <person name="Fiore M.F."/>
        </authorList>
    </citation>
    <scope>NUCLEOTIDE SEQUENCE [LARGE SCALE GENOMIC DNA]</scope>
    <source>
        <strain evidence="5 6">CENA596</strain>
    </source>
</reference>
<keyword evidence="1 5" id="KW-0689">Ribosomal protein</keyword>
<accession>A0A166HZF4</accession>
<name>A0A166HZF4_NODSP</name>
<dbReference type="InterPro" id="IPR020056">
    <property type="entry name" value="Rbsml_bL25/Gln-tRNA_synth_N"/>
</dbReference>
<sequence length="99" mass="10967">MAIQVESQKRPEGSKPNALRRSGLIPANLYGHKGAESISLVVDAKTIERLLKQAAVNKTEIELNIPELEWNGKTVLREVQSHPAKGFIYHVSFFATSPD</sequence>
<dbReference type="GO" id="GO:0006412">
    <property type="term" value="P:translation"/>
    <property type="evidence" value="ECO:0007669"/>
    <property type="project" value="InterPro"/>
</dbReference>
<gene>
    <name evidence="5" type="ORF">A2T98_22285</name>
</gene>
<keyword evidence="2" id="KW-0687">Ribonucleoprotein</keyword>
<dbReference type="GeneID" id="78016980"/>
<dbReference type="GO" id="GO:1990904">
    <property type="term" value="C:ribonucleoprotein complex"/>
    <property type="evidence" value="ECO:0007669"/>
    <property type="project" value="UniProtKB-KW"/>
</dbReference>
<dbReference type="InterPro" id="IPR011035">
    <property type="entry name" value="Ribosomal_bL25/Gln-tRNA_synth"/>
</dbReference>
<dbReference type="Proteomes" id="UP000076555">
    <property type="component" value="Unassembled WGS sequence"/>
</dbReference>
<feature type="domain" description="Large ribosomal subunit protein bL25 L25" evidence="4">
    <location>
        <begin position="8"/>
        <end position="93"/>
    </location>
</feature>
<dbReference type="CDD" id="cd00495">
    <property type="entry name" value="Ribosomal_L25_TL5_CTC"/>
    <property type="match status" value="1"/>
</dbReference>
<dbReference type="GO" id="GO:0003735">
    <property type="term" value="F:structural constituent of ribosome"/>
    <property type="evidence" value="ECO:0007669"/>
    <property type="project" value="InterPro"/>
</dbReference>
<proteinExistence type="predicted"/>
<evidence type="ECO:0000259" key="4">
    <source>
        <dbReference type="Pfam" id="PF01386"/>
    </source>
</evidence>
<dbReference type="AlphaFoldDB" id="A0A166HZF4"/>
<organism evidence="5 6">
    <name type="scientific">Nodularia spumigena CENA596</name>
    <dbReference type="NCBI Taxonomy" id="1819295"/>
    <lineage>
        <taxon>Bacteria</taxon>
        <taxon>Bacillati</taxon>
        <taxon>Cyanobacteriota</taxon>
        <taxon>Cyanophyceae</taxon>
        <taxon>Nostocales</taxon>
        <taxon>Nodulariaceae</taxon>
        <taxon>Nodularia</taxon>
    </lineage>
</organism>
<dbReference type="SUPFAM" id="SSF50715">
    <property type="entry name" value="Ribosomal protein L25-like"/>
    <property type="match status" value="1"/>
</dbReference>
<evidence type="ECO:0000313" key="5">
    <source>
        <dbReference type="EMBL" id="KZL47657.1"/>
    </source>
</evidence>
<comment type="caution">
    <text evidence="5">The sequence shown here is derived from an EMBL/GenBank/DDBJ whole genome shotgun (WGS) entry which is preliminary data.</text>
</comment>
<dbReference type="Pfam" id="PF01386">
    <property type="entry name" value="Ribosomal_L25p"/>
    <property type="match status" value="1"/>
</dbReference>
<evidence type="ECO:0000256" key="2">
    <source>
        <dbReference type="ARBA" id="ARBA00023274"/>
    </source>
</evidence>
<protein>
    <submittedName>
        <fullName evidence="5">50S ribosomal protein L25</fullName>
    </submittedName>
</protein>
<evidence type="ECO:0000256" key="3">
    <source>
        <dbReference type="SAM" id="MobiDB-lite"/>
    </source>
</evidence>
<dbReference type="EMBL" id="LWAJ01000290">
    <property type="protein sequence ID" value="KZL47657.1"/>
    <property type="molecule type" value="Genomic_DNA"/>
</dbReference>
<dbReference type="InterPro" id="IPR029751">
    <property type="entry name" value="Ribosomal_L25_dom"/>
</dbReference>
<dbReference type="GO" id="GO:0005840">
    <property type="term" value="C:ribosome"/>
    <property type="evidence" value="ECO:0007669"/>
    <property type="project" value="UniProtKB-KW"/>
</dbReference>
<dbReference type="OrthoDB" id="9786489at2"/>
<feature type="region of interest" description="Disordered" evidence="3">
    <location>
        <begin position="1"/>
        <end position="20"/>
    </location>
</feature>
<dbReference type="NCBIfam" id="NF004612">
    <property type="entry name" value="PRK05943.1"/>
    <property type="match status" value="1"/>
</dbReference>
<dbReference type="Gene3D" id="2.40.240.10">
    <property type="entry name" value="Ribosomal Protein L25, Chain P"/>
    <property type="match status" value="1"/>
</dbReference>